<reference evidence="2 3" key="1">
    <citation type="submission" date="2016-09" db="EMBL/GenBank/DDBJ databases">
        <authorList>
            <person name="Capua I."/>
            <person name="De Benedictis P."/>
            <person name="Joannis T."/>
            <person name="Lombin L.H."/>
            <person name="Cattoli G."/>
        </authorList>
    </citation>
    <scope>NUCLEOTIDE SEQUENCE [LARGE SCALE GENOMIC DNA]</scope>
    <source>
        <strain evidence="2 3">IMI 309357</strain>
    </source>
</reference>
<dbReference type="EMBL" id="MJBS01000067">
    <property type="protein sequence ID" value="OHE96596.1"/>
    <property type="molecule type" value="Genomic_DNA"/>
</dbReference>
<gene>
    <name evidence="2" type="ORF">CORC01_08053</name>
</gene>
<evidence type="ECO:0000313" key="3">
    <source>
        <dbReference type="Proteomes" id="UP000176998"/>
    </source>
</evidence>
<feature type="compositionally biased region" description="Polar residues" evidence="1">
    <location>
        <begin position="51"/>
        <end position="64"/>
    </location>
</feature>
<evidence type="ECO:0000256" key="1">
    <source>
        <dbReference type="SAM" id="MobiDB-lite"/>
    </source>
</evidence>
<accession>A0A1G4B5J0</accession>
<dbReference type="Proteomes" id="UP000176998">
    <property type="component" value="Unassembled WGS sequence"/>
</dbReference>
<dbReference type="RefSeq" id="XP_022473752.1">
    <property type="nucleotide sequence ID" value="XM_022619688.1"/>
</dbReference>
<comment type="caution">
    <text evidence="2">The sequence shown here is derived from an EMBL/GenBank/DDBJ whole genome shotgun (WGS) entry which is preliminary data.</text>
</comment>
<organism evidence="2 3">
    <name type="scientific">Colletotrichum orchidophilum</name>
    <dbReference type="NCBI Taxonomy" id="1209926"/>
    <lineage>
        <taxon>Eukaryota</taxon>
        <taxon>Fungi</taxon>
        <taxon>Dikarya</taxon>
        <taxon>Ascomycota</taxon>
        <taxon>Pezizomycotina</taxon>
        <taxon>Sordariomycetes</taxon>
        <taxon>Hypocreomycetidae</taxon>
        <taxon>Glomerellales</taxon>
        <taxon>Glomerellaceae</taxon>
        <taxon>Colletotrichum</taxon>
    </lineage>
</organism>
<feature type="region of interest" description="Disordered" evidence="1">
    <location>
        <begin position="44"/>
        <end position="71"/>
    </location>
</feature>
<name>A0A1G4B5J0_9PEZI</name>
<proteinExistence type="predicted"/>
<protein>
    <submittedName>
        <fullName evidence="2">Uncharacterized protein</fullName>
    </submittedName>
</protein>
<keyword evidence="3" id="KW-1185">Reference proteome</keyword>
<dbReference type="GeneID" id="34561198"/>
<evidence type="ECO:0000313" key="2">
    <source>
        <dbReference type="EMBL" id="OHE96596.1"/>
    </source>
</evidence>
<sequence length="71" mass="8095">MQEALLGTWRLGRSSSSTVQRRATRRPLFRDHWDRYVARKSMGSALERATGRSQPTVTATYCSSRHPRTSA</sequence>
<dbReference type="AlphaFoldDB" id="A0A1G4B5J0"/>